<dbReference type="SUPFAM" id="SSF52091">
    <property type="entry name" value="SpoIIaa-like"/>
    <property type="match status" value="1"/>
</dbReference>
<accession>A0A4R6AT54</accession>
<proteinExistence type="inferred from homology"/>
<evidence type="ECO:0000313" key="4">
    <source>
        <dbReference type="EMBL" id="TDL85033.1"/>
    </source>
</evidence>
<dbReference type="AlphaFoldDB" id="A0A4R6AT54"/>
<dbReference type="NCBIfam" id="TIGR00377">
    <property type="entry name" value="ant_ant_sig"/>
    <property type="match status" value="1"/>
</dbReference>
<dbReference type="Proteomes" id="UP000294562">
    <property type="component" value="Unassembled WGS sequence"/>
</dbReference>
<comment type="caution">
    <text evidence="4">The sequence shown here is derived from an EMBL/GenBank/DDBJ whole genome shotgun (WGS) entry which is preliminary data.</text>
</comment>
<dbReference type="CDD" id="cd07043">
    <property type="entry name" value="STAS_anti-anti-sigma_factors"/>
    <property type="match status" value="1"/>
</dbReference>
<evidence type="ECO:0000259" key="3">
    <source>
        <dbReference type="PROSITE" id="PS50801"/>
    </source>
</evidence>
<dbReference type="EMBL" id="SMZO01000051">
    <property type="protein sequence ID" value="TDL85033.1"/>
    <property type="molecule type" value="Genomic_DNA"/>
</dbReference>
<evidence type="ECO:0000256" key="2">
    <source>
        <dbReference type="RuleBase" id="RU003749"/>
    </source>
</evidence>
<comment type="similarity">
    <text evidence="1 2">Belongs to the anti-sigma-factor antagonist family.</text>
</comment>
<organism evidence="4 5">
    <name type="scientific">Meridianimarinicoccus aquatilis</name>
    <dbReference type="NCBI Taxonomy" id="2552766"/>
    <lineage>
        <taxon>Bacteria</taxon>
        <taxon>Pseudomonadati</taxon>
        <taxon>Pseudomonadota</taxon>
        <taxon>Alphaproteobacteria</taxon>
        <taxon>Rhodobacterales</taxon>
        <taxon>Paracoccaceae</taxon>
        <taxon>Meridianimarinicoccus</taxon>
    </lineage>
</organism>
<evidence type="ECO:0000256" key="1">
    <source>
        <dbReference type="ARBA" id="ARBA00009013"/>
    </source>
</evidence>
<dbReference type="GO" id="GO:0043856">
    <property type="term" value="F:anti-sigma factor antagonist activity"/>
    <property type="evidence" value="ECO:0007669"/>
    <property type="project" value="InterPro"/>
</dbReference>
<dbReference type="PANTHER" id="PTHR33495">
    <property type="entry name" value="ANTI-SIGMA FACTOR ANTAGONIST TM_1081-RELATED-RELATED"/>
    <property type="match status" value="1"/>
</dbReference>
<dbReference type="PROSITE" id="PS50801">
    <property type="entry name" value="STAS"/>
    <property type="match status" value="1"/>
</dbReference>
<dbReference type="Gene3D" id="3.30.750.24">
    <property type="entry name" value="STAS domain"/>
    <property type="match status" value="1"/>
</dbReference>
<gene>
    <name evidence="4" type="ORF">E2L05_16465</name>
</gene>
<feature type="domain" description="STAS" evidence="3">
    <location>
        <begin position="12"/>
        <end position="110"/>
    </location>
</feature>
<name>A0A4R6AT54_9RHOB</name>
<dbReference type="InterPro" id="IPR002645">
    <property type="entry name" value="STAS_dom"/>
</dbReference>
<dbReference type="RefSeq" id="WP_133343964.1">
    <property type="nucleotide sequence ID" value="NZ_SMZO01000051.1"/>
</dbReference>
<reference evidence="4 5" key="1">
    <citation type="submission" date="2019-03" db="EMBL/GenBank/DDBJ databases">
        <title>Rhodobacteraceae bacterium SM1902, a new member of the family Rhodobacteraceae isolated from Yantai.</title>
        <authorList>
            <person name="Sun Y."/>
        </authorList>
    </citation>
    <scope>NUCLEOTIDE SEQUENCE [LARGE SCALE GENOMIC DNA]</scope>
    <source>
        <strain evidence="4 5">SM1902</strain>
    </source>
</reference>
<dbReference type="PANTHER" id="PTHR33495:SF2">
    <property type="entry name" value="ANTI-SIGMA FACTOR ANTAGONIST TM_1081-RELATED"/>
    <property type="match status" value="1"/>
</dbReference>
<protein>
    <recommendedName>
        <fullName evidence="2">Anti-sigma factor antagonist</fullName>
    </recommendedName>
</protein>
<keyword evidence="5" id="KW-1185">Reference proteome</keyword>
<evidence type="ECO:0000313" key="5">
    <source>
        <dbReference type="Proteomes" id="UP000294562"/>
    </source>
</evidence>
<dbReference type="InterPro" id="IPR003658">
    <property type="entry name" value="Anti-sigma_ant"/>
</dbReference>
<dbReference type="Pfam" id="PF01740">
    <property type="entry name" value="STAS"/>
    <property type="match status" value="1"/>
</dbReference>
<dbReference type="InterPro" id="IPR036513">
    <property type="entry name" value="STAS_dom_sf"/>
</dbReference>
<sequence>MELDHELKGDVLVITPADTRIDAAVAIQFKDRMRELCSAAGSRIVLDLGQVDFVDSSGLGAIVAAMKQIGASARLELASLTPNVAKVFRLTRMDTVFSIHDDLDSALQPKAAHG</sequence>
<dbReference type="OrthoDB" id="9796076at2"/>